<dbReference type="RefSeq" id="WP_038133437.1">
    <property type="nucleotide sequence ID" value="NZ_AUNB01000084.1"/>
</dbReference>
<name>A0A074J438_9RHOB</name>
<dbReference type="SUPFAM" id="SSF81324">
    <property type="entry name" value="Voltage-gated potassium channels"/>
    <property type="match status" value="1"/>
</dbReference>
<evidence type="ECO:0000313" key="3">
    <source>
        <dbReference type="EMBL" id="KEO52216.1"/>
    </source>
</evidence>
<dbReference type="AlphaFoldDB" id="A0A074J438"/>
<protein>
    <recommendedName>
        <fullName evidence="2">Potassium channel domain-containing protein</fullName>
    </recommendedName>
</protein>
<keyword evidence="1" id="KW-1133">Transmembrane helix</keyword>
<dbReference type="Pfam" id="PF07885">
    <property type="entry name" value="Ion_trans_2"/>
    <property type="match status" value="1"/>
</dbReference>
<feature type="transmembrane region" description="Helical" evidence="1">
    <location>
        <begin position="84"/>
        <end position="102"/>
    </location>
</feature>
<gene>
    <name evidence="3" type="ORF">DT23_07995</name>
</gene>
<evidence type="ECO:0000313" key="4">
    <source>
        <dbReference type="Proteomes" id="UP000027471"/>
    </source>
</evidence>
<dbReference type="STRING" id="1353528.DT23_07995"/>
<sequence length="153" mass="17213">MLHQIAIGSLMMLITISFAATTAWALEAMFVRSARWVMREPHGPKLLLMVMAAALWALAMVTASVWAWAICFRLLDIFQTMEEAVYFALVVYTTLGYGDILLSHEWRILGGMAAANGLLNIGFLTAMMVETLRQIRKNQLEARRLKAHSSMHL</sequence>
<accession>A0A074J438</accession>
<dbReference type="EMBL" id="AUNB01000084">
    <property type="protein sequence ID" value="KEO52216.1"/>
    <property type="molecule type" value="Genomic_DNA"/>
</dbReference>
<feature type="domain" description="Potassium channel" evidence="2">
    <location>
        <begin position="63"/>
        <end position="133"/>
    </location>
</feature>
<dbReference type="OrthoDB" id="2974133at2"/>
<feature type="transmembrane region" description="Helical" evidence="1">
    <location>
        <begin position="7"/>
        <end position="26"/>
    </location>
</feature>
<organism evidence="3 4">
    <name type="scientific">Thioclava indica</name>
    <dbReference type="NCBI Taxonomy" id="1353528"/>
    <lineage>
        <taxon>Bacteria</taxon>
        <taxon>Pseudomonadati</taxon>
        <taxon>Pseudomonadota</taxon>
        <taxon>Alphaproteobacteria</taxon>
        <taxon>Rhodobacterales</taxon>
        <taxon>Paracoccaceae</taxon>
        <taxon>Thioclava</taxon>
    </lineage>
</organism>
<dbReference type="eggNOG" id="ENOG5032YV7">
    <property type="taxonomic scope" value="Bacteria"/>
</dbReference>
<keyword evidence="4" id="KW-1185">Reference proteome</keyword>
<feature type="transmembrane region" description="Helical" evidence="1">
    <location>
        <begin position="108"/>
        <end position="129"/>
    </location>
</feature>
<proteinExistence type="predicted"/>
<evidence type="ECO:0000256" key="1">
    <source>
        <dbReference type="SAM" id="Phobius"/>
    </source>
</evidence>
<comment type="caution">
    <text evidence="3">The sequence shown here is derived from an EMBL/GenBank/DDBJ whole genome shotgun (WGS) entry which is preliminary data.</text>
</comment>
<dbReference type="Gene3D" id="1.10.287.70">
    <property type="match status" value="1"/>
</dbReference>
<reference evidence="3 4" key="1">
    <citation type="journal article" date="2015" name="Antonie Van Leeuwenhoek">
        <title>Thioclava indica sp. nov., isolated from surface seawater of the Indian Ocean.</title>
        <authorList>
            <person name="Liu Y."/>
            <person name="Lai Q."/>
            <person name="Du J."/>
            <person name="Xu H."/>
            <person name="Jiang L."/>
            <person name="Shao Z."/>
        </authorList>
    </citation>
    <scope>NUCLEOTIDE SEQUENCE [LARGE SCALE GENOMIC DNA]</scope>
    <source>
        <strain evidence="3 4">DT23-4</strain>
    </source>
</reference>
<keyword evidence="1" id="KW-0812">Transmembrane</keyword>
<keyword evidence="1" id="KW-0472">Membrane</keyword>
<dbReference type="InterPro" id="IPR013099">
    <property type="entry name" value="K_chnl_dom"/>
</dbReference>
<evidence type="ECO:0000259" key="2">
    <source>
        <dbReference type="Pfam" id="PF07885"/>
    </source>
</evidence>
<dbReference type="Proteomes" id="UP000027471">
    <property type="component" value="Unassembled WGS sequence"/>
</dbReference>
<feature type="transmembrane region" description="Helical" evidence="1">
    <location>
        <begin position="46"/>
        <end position="72"/>
    </location>
</feature>